<reference evidence="2" key="1">
    <citation type="journal article" date="2020" name="mSystems">
        <title>Genome- and Community-Level Interaction Insights into Carbon Utilization and Element Cycling Functions of Hydrothermarchaeota in Hydrothermal Sediment.</title>
        <authorList>
            <person name="Zhou Z."/>
            <person name="Liu Y."/>
            <person name="Xu W."/>
            <person name="Pan J."/>
            <person name="Luo Z.H."/>
            <person name="Li M."/>
        </authorList>
    </citation>
    <scope>NUCLEOTIDE SEQUENCE [LARGE SCALE GENOMIC DNA]</scope>
    <source>
        <strain evidence="2">SpSt-1217</strain>
    </source>
</reference>
<organism evidence="2">
    <name type="scientific">Mariniphaga anaerophila</name>
    <dbReference type="NCBI Taxonomy" id="1484053"/>
    <lineage>
        <taxon>Bacteria</taxon>
        <taxon>Pseudomonadati</taxon>
        <taxon>Bacteroidota</taxon>
        <taxon>Bacteroidia</taxon>
        <taxon>Marinilabiliales</taxon>
        <taxon>Prolixibacteraceae</taxon>
        <taxon>Mariniphaga</taxon>
    </lineage>
</organism>
<protein>
    <submittedName>
        <fullName evidence="2">DUF3575 domain-containing protein</fullName>
    </submittedName>
</protein>
<proteinExistence type="predicted"/>
<evidence type="ECO:0000256" key="1">
    <source>
        <dbReference type="SAM" id="SignalP"/>
    </source>
</evidence>
<keyword evidence="1" id="KW-0732">Signal</keyword>
<gene>
    <name evidence="2" type="ORF">ENN90_09560</name>
</gene>
<accession>A0A831PJJ8</accession>
<name>A0A831PJJ8_9BACT</name>
<dbReference type="AlphaFoldDB" id="A0A831PJJ8"/>
<sequence>MNKFTPCVAVFLIFFISNAFGQTNVVKAGFSDAFLGNFNLNYEKAVNQNQSVSFKLGYMKPTLSPFISETAITPSAYTLEKSKGGMNASVDYRFYMSQNESLQGLYIAPYMRWLNQKMDYADEIDTRIFDVDFRLNTLGAGAQLGYQLLLAERISLDFYFFGAGIDYHMVHFKYQLKQQEPGFDYGSIKSEVSDVFKNINYLHKKLKFDKEDDHLTTRLPFFFPGFRAGINLGIAF</sequence>
<dbReference type="InterPro" id="IPR021958">
    <property type="entry name" value="DUF3575"/>
</dbReference>
<feature type="chain" id="PRO_5032668976" evidence="1">
    <location>
        <begin position="22"/>
        <end position="236"/>
    </location>
</feature>
<evidence type="ECO:0000313" key="2">
    <source>
        <dbReference type="EMBL" id="HDR51844.1"/>
    </source>
</evidence>
<feature type="signal peptide" evidence="1">
    <location>
        <begin position="1"/>
        <end position="21"/>
    </location>
</feature>
<dbReference type="EMBL" id="DSDK01000512">
    <property type="protein sequence ID" value="HDR51844.1"/>
    <property type="molecule type" value="Genomic_DNA"/>
</dbReference>
<comment type="caution">
    <text evidence="2">The sequence shown here is derived from an EMBL/GenBank/DDBJ whole genome shotgun (WGS) entry which is preliminary data.</text>
</comment>
<dbReference type="Proteomes" id="UP000886047">
    <property type="component" value="Unassembled WGS sequence"/>
</dbReference>
<dbReference type="Pfam" id="PF12099">
    <property type="entry name" value="DUF3575"/>
    <property type="match status" value="1"/>
</dbReference>